<evidence type="ECO:0000256" key="15">
    <source>
        <dbReference type="ARBA" id="ARBA00024827"/>
    </source>
</evidence>
<dbReference type="Gene3D" id="1.20.5.1930">
    <property type="match status" value="1"/>
</dbReference>
<evidence type="ECO:0000259" key="18">
    <source>
        <dbReference type="PROSITE" id="PS50112"/>
    </source>
</evidence>
<evidence type="ECO:0000256" key="9">
    <source>
        <dbReference type="ARBA" id="ARBA00022741"/>
    </source>
</evidence>
<dbReference type="SUPFAM" id="SSF55874">
    <property type="entry name" value="ATPase domain of HSP90 chaperone/DNA topoisomerase II/histidine kinase"/>
    <property type="match status" value="1"/>
</dbReference>
<keyword evidence="7 16" id="KW-0808">Transferase</keyword>
<dbReference type="SUPFAM" id="SSF55785">
    <property type="entry name" value="PYP-like sensor domain (PAS domain)"/>
    <property type="match status" value="1"/>
</dbReference>
<keyword evidence="20" id="KW-1185">Reference proteome</keyword>
<dbReference type="EC" id="2.7.13.3" evidence="16"/>
<dbReference type="PRINTS" id="PR00344">
    <property type="entry name" value="BCTRLSENSOR"/>
</dbReference>
<keyword evidence="12" id="KW-0408">Iron</keyword>
<dbReference type="GO" id="GO:0016301">
    <property type="term" value="F:kinase activity"/>
    <property type="evidence" value="ECO:0007669"/>
    <property type="project" value="UniProtKB-KW"/>
</dbReference>
<dbReference type="Proteomes" id="UP001208017">
    <property type="component" value="Unassembled WGS sequence"/>
</dbReference>
<dbReference type="InterPro" id="IPR005467">
    <property type="entry name" value="His_kinase_dom"/>
</dbReference>
<organism evidence="19 20">
    <name type="scientific">Tumebacillus lacus</name>
    <dbReference type="NCBI Taxonomy" id="2995335"/>
    <lineage>
        <taxon>Bacteria</taxon>
        <taxon>Bacillati</taxon>
        <taxon>Bacillota</taxon>
        <taxon>Bacilli</taxon>
        <taxon>Bacillales</taxon>
        <taxon>Alicyclobacillaceae</taxon>
        <taxon>Tumebacillus</taxon>
    </lineage>
</organism>
<dbReference type="InterPro" id="IPR011712">
    <property type="entry name" value="Sig_transdc_His_kin_sub3_dim/P"/>
</dbReference>
<keyword evidence="10 16" id="KW-0418">Kinase</keyword>
<keyword evidence="4" id="KW-0004">4Fe-4S</keyword>
<dbReference type="InterPro" id="IPR000014">
    <property type="entry name" value="PAS"/>
</dbReference>
<dbReference type="InterPro" id="IPR013767">
    <property type="entry name" value="PAS_fold"/>
</dbReference>
<comment type="catalytic activity">
    <reaction evidence="1 16">
        <text>ATP + protein L-histidine = ADP + protein N-phospho-L-histidine.</text>
        <dbReference type="EC" id="2.7.13.3"/>
    </reaction>
</comment>
<keyword evidence="5" id="KW-0963">Cytoplasm</keyword>
<keyword evidence="6" id="KW-0597">Phosphoprotein</keyword>
<dbReference type="PANTHER" id="PTHR24421:SF10">
    <property type="entry name" value="NITRATE_NITRITE SENSOR PROTEIN NARQ"/>
    <property type="match status" value="1"/>
</dbReference>
<evidence type="ECO:0000256" key="12">
    <source>
        <dbReference type="ARBA" id="ARBA00023004"/>
    </source>
</evidence>
<dbReference type="InterPro" id="IPR050482">
    <property type="entry name" value="Sensor_HK_TwoCompSys"/>
</dbReference>
<dbReference type="Gene3D" id="3.30.565.10">
    <property type="entry name" value="Histidine kinase-like ATPase, C-terminal domain"/>
    <property type="match status" value="1"/>
</dbReference>
<dbReference type="Pfam" id="PF07730">
    <property type="entry name" value="HisKA_3"/>
    <property type="match status" value="1"/>
</dbReference>
<evidence type="ECO:0000256" key="5">
    <source>
        <dbReference type="ARBA" id="ARBA00022490"/>
    </source>
</evidence>
<sequence length="350" mass="38796">MVLRLLEESTFLRSLFENVSDAILVVDKDGTVTGANAAFEKMTGWSAAEVIGHGELCDICRGVATCSEESTCVECFSKKSSVSSFEMQVRTRDGKEIPVVASSTRLPEIGHGALVLILRDMSEQQRAQRERHQRQLTRNVIEAQEAERKRISRDLHDGIGQALFSIMVGLKVVNQLDLDPAMREHLDEVQKLTAKTLDEVKNMSVQLRPSALDDLGLVPAVRSYAKGYQHTFGIRAQVEVQGKGRRYRSEVETAVYRIYQEAMINVAKYAQTEEVIVRLHDTGDLLELIVEDRGVGFDPENIRVQGTGLGLFGMRERADLIGGKVDLISVPGKGTTVRVTVPVQEEEASV</sequence>
<dbReference type="NCBIfam" id="TIGR00229">
    <property type="entry name" value="sensory_box"/>
    <property type="match status" value="1"/>
</dbReference>
<proteinExistence type="predicted"/>
<dbReference type="PROSITE" id="PS50112">
    <property type="entry name" value="PAS"/>
    <property type="match status" value="1"/>
</dbReference>
<evidence type="ECO:0000313" key="20">
    <source>
        <dbReference type="Proteomes" id="UP001208017"/>
    </source>
</evidence>
<comment type="caution">
    <text evidence="19">The sequence shown here is derived from an EMBL/GenBank/DDBJ whole genome shotgun (WGS) entry which is preliminary data.</text>
</comment>
<dbReference type="CDD" id="cd16917">
    <property type="entry name" value="HATPase_UhpB-NarQ-NarX-like"/>
    <property type="match status" value="1"/>
</dbReference>
<evidence type="ECO:0000256" key="8">
    <source>
        <dbReference type="ARBA" id="ARBA00022723"/>
    </source>
</evidence>
<dbReference type="RefSeq" id="WP_267150338.1">
    <property type="nucleotide sequence ID" value="NZ_JAPMLT010000001.1"/>
</dbReference>
<dbReference type="InterPro" id="IPR017203">
    <property type="entry name" value="Sig_transdc_His_kinase_NreB"/>
</dbReference>
<evidence type="ECO:0000256" key="4">
    <source>
        <dbReference type="ARBA" id="ARBA00022485"/>
    </source>
</evidence>
<feature type="domain" description="PAS" evidence="18">
    <location>
        <begin position="8"/>
        <end position="52"/>
    </location>
</feature>
<comment type="subcellular location">
    <subcellularLocation>
        <location evidence="3">Cytoplasm</location>
    </subcellularLocation>
</comment>
<evidence type="ECO:0000256" key="3">
    <source>
        <dbReference type="ARBA" id="ARBA00004496"/>
    </source>
</evidence>
<feature type="domain" description="Histidine kinase" evidence="17">
    <location>
        <begin position="255"/>
        <end position="345"/>
    </location>
</feature>
<dbReference type="Pfam" id="PF00989">
    <property type="entry name" value="PAS"/>
    <property type="match status" value="1"/>
</dbReference>
<name>A0ABT3WWR4_9BACL</name>
<comment type="function">
    <text evidence="15">Member of the two-component regulatory system NreB/NreC involved in the control of dissimilatory nitrate/nitrite reduction in response to oxygen. NreB functions as a direct oxygen sensor histidine kinase which is autophosphorylated, in the absence of oxygen, probably at the conserved histidine residue, and transfers its phosphate group probably to a conserved aspartate residue of NreC. NreB/NreC activates the expression of the nitrate (narGHJI) and nitrite (nir) reductase operons, as well as the putative nitrate transporter gene narT.</text>
</comment>
<evidence type="ECO:0000259" key="17">
    <source>
        <dbReference type="PROSITE" id="PS50109"/>
    </source>
</evidence>
<keyword evidence="14" id="KW-0411">Iron-sulfur</keyword>
<keyword evidence="11 16" id="KW-0067">ATP-binding</keyword>
<evidence type="ECO:0000256" key="16">
    <source>
        <dbReference type="PIRNR" id="PIRNR037432"/>
    </source>
</evidence>
<keyword evidence="9 16" id="KW-0547">Nucleotide-binding</keyword>
<dbReference type="PIRSF" id="PIRSF037432">
    <property type="entry name" value="STHK_NreB"/>
    <property type="match status" value="1"/>
</dbReference>
<evidence type="ECO:0000256" key="13">
    <source>
        <dbReference type="ARBA" id="ARBA00023012"/>
    </source>
</evidence>
<reference evidence="19 20" key="1">
    <citation type="submission" date="2022-11" db="EMBL/GenBank/DDBJ databases">
        <title>Study of microbial diversity in lake waters.</title>
        <authorList>
            <person name="Zhang J."/>
        </authorList>
    </citation>
    <scope>NUCLEOTIDE SEQUENCE [LARGE SCALE GENOMIC DNA]</scope>
    <source>
        <strain evidence="19 20">DT12</strain>
    </source>
</reference>
<evidence type="ECO:0000313" key="19">
    <source>
        <dbReference type="EMBL" id="MCX7569117.1"/>
    </source>
</evidence>
<dbReference type="InterPro" id="IPR036890">
    <property type="entry name" value="HATPase_C_sf"/>
</dbReference>
<dbReference type="Pfam" id="PF02518">
    <property type="entry name" value="HATPase_c"/>
    <property type="match status" value="1"/>
</dbReference>
<dbReference type="PROSITE" id="PS50109">
    <property type="entry name" value="HIS_KIN"/>
    <property type="match status" value="1"/>
</dbReference>
<dbReference type="InterPro" id="IPR003594">
    <property type="entry name" value="HATPase_dom"/>
</dbReference>
<keyword evidence="8" id="KW-0479">Metal-binding</keyword>
<dbReference type="InterPro" id="IPR004358">
    <property type="entry name" value="Sig_transdc_His_kin-like_C"/>
</dbReference>
<dbReference type="CDD" id="cd00130">
    <property type="entry name" value="PAS"/>
    <property type="match status" value="1"/>
</dbReference>
<dbReference type="SMART" id="SM00387">
    <property type="entry name" value="HATPase_c"/>
    <property type="match status" value="1"/>
</dbReference>
<comment type="cofactor">
    <cofactor evidence="2">
        <name>[4Fe-4S] cluster</name>
        <dbReference type="ChEBI" id="CHEBI:49883"/>
    </cofactor>
</comment>
<evidence type="ECO:0000256" key="7">
    <source>
        <dbReference type="ARBA" id="ARBA00022679"/>
    </source>
</evidence>
<evidence type="ECO:0000256" key="11">
    <source>
        <dbReference type="ARBA" id="ARBA00022840"/>
    </source>
</evidence>
<protein>
    <recommendedName>
        <fullName evidence="16">Sensor histidine kinase</fullName>
        <ecNumber evidence="16">2.7.13.3</ecNumber>
    </recommendedName>
</protein>
<accession>A0ABT3WWR4</accession>
<dbReference type="SMART" id="SM00091">
    <property type="entry name" value="PAS"/>
    <property type="match status" value="1"/>
</dbReference>
<dbReference type="PANTHER" id="PTHR24421">
    <property type="entry name" value="NITRATE/NITRITE SENSOR PROTEIN NARX-RELATED"/>
    <property type="match status" value="1"/>
</dbReference>
<dbReference type="Gene3D" id="3.30.450.20">
    <property type="entry name" value="PAS domain"/>
    <property type="match status" value="1"/>
</dbReference>
<keyword evidence="13 16" id="KW-0902">Two-component regulatory system</keyword>
<evidence type="ECO:0000256" key="6">
    <source>
        <dbReference type="ARBA" id="ARBA00022553"/>
    </source>
</evidence>
<gene>
    <name evidence="19" type="ORF">OS242_03980</name>
</gene>
<dbReference type="EMBL" id="JAPMLT010000001">
    <property type="protein sequence ID" value="MCX7569117.1"/>
    <property type="molecule type" value="Genomic_DNA"/>
</dbReference>
<evidence type="ECO:0000256" key="14">
    <source>
        <dbReference type="ARBA" id="ARBA00023014"/>
    </source>
</evidence>
<evidence type="ECO:0000256" key="1">
    <source>
        <dbReference type="ARBA" id="ARBA00000085"/>
    </source>
</evidence>
<evidence type="ECO:0000256" key="10">
    <source>
        <dbReference type="ARBA" id="ARBA00022777"/>
    </source>
</evidence>
<evidence type="ECO:0000256" key="2">
    <source>
        <dbReference type="ARBA" id="ARBA00001966"/>
    </source>
</evidence>
<dbReference type="InterPro" id="IPR035965">
    <property type="entry name" value="PAS-like_dom_sf"/>
</dbReference>